<sequence>MQMTIKPRYFLDMETYLCPIRFGFCISQNCGVVRFLAFLVCCATHFFCRFSGSFNW</sequence>
<proteinExistence type="predicted"/>
<evidence type="ECO:0000313" key="1">
    <source>
        <dbReference type="EMBL" id="JAH34051.1"/>
    </source>
</evidence>
<organism evidence="1">
    <name type="scientific">Anguilla anguilla</name>
    <name type="common">European freshwater eel</name>
    <name type="synonym">Muraena anguilla</name>
    <dbReference type="NCBI Taxonomy" id="7936"/>
    <lineage>
        <taxon>Eukaryota</taxon>
        <taxon>Metazoa</taxon>
        <taxon>Chordata</taxon>
        <taxon>Craniata</taxon>
        <taxon>Vertebrata</taxon>
        <taxon>Euteleostomi</taxon>
        <taxon>Actinopterygii</taxon>
        <taxon>Neopterygii</taxon>
        <taxon>Teleostei</taxon>
        <taxon>Anguilliformes</taxon>
        <taxon>Anguillidae</taxon>
        <taxon>Anguilla</taxon>
    </lineage>
</organism>
<reference evidence="1" key="2">
    <citation type="journal article" date="2015" name="Fish Shellfish Immunol.">
        <title>Early steps in the European eel (Anguilla anguilla)-Vibrio vulnificus interaction in the gills: Role of the RtxA13 toxin.</title>
        <authorList>
            <person name="Callol A."/>
            <person name="Pajuelo D."/>
            <person name="Ebbesson L."/>
            <person name="Teles M."/>
            <person name="MacKenzie S."/>
            <person name="Amaro C."/>
        </authorList>
    </citation>
    <scope>NUCLEOTIDE SEQUENCE</scope>
</reference>
<dbReference type="AlphaFoldDB" id="A0A0E9RY92"/>
<dbReference type="EMBL" id="GBXM01074526">
    <property type="protein sequence ID" value="JAH34051.1"/>
    <property type="molecule type" value="Transcribed_RNA"/>
</dbReference>
<name>A0A0E9RY92_ANGAN</name>
<accession>A0A0E9RY92</accession>
<protein>
    <submittedName>
        <fullName evidence="1">Uncharacterized protein</fullName>
    </submittedName>
</protein>
<reference evidence="1" key="1">
    <citation type="submission" date="2014-11" db="EMBL/GenBank/DDBJ databases">
        <authorList>
            <person name="Amaro Gonzalez C."/>
        </authorList>
    </citation>
    <scope>NUCLEOTIDE SEQUENCE</scope>
</reference>